<dbReference type="EMBL" id="MN448294">
    <property type="protein sequence ID" value="QFG74849.1"/>
    <property type="molecule type" value="Genomic_DNA"/>
</dbReference>
<evidence type="ECO:0000256" key="1">
    <source>
        <dbReference type="SAM" id="MobiDB-lite"/>
    </source>
</evidence>
<feature type="compositionally biased region" description="Polar residues" evidence="1">
    <location>
        <begin position="124"/>
        <end position="133"/>
    </location>
</feature>
<dbReference type="Pfam" id="PF03860">
    <property type="entry name" value="Csp"/>
    <property type="match status" value="1"/>
</dbReference>
<feature type="compositionally biased region" description="Basic residues" evidence="1">
    <location>
        <begin position="104"/>
        <end position="121"/>
    </location>
</feature>
<protein>
    <submittedName>
        <fullName evidence="2">Uncharacterized protein</fullName>
    </submittedName>
</protein>
<accession>A0A5J6VLP3</accession>
<feature type="region of interest" description="Disordered" evidence="1">
    <location>
        <begin position="104"/>
        <end position="151"/>
    </location>
</feature>
<proteinExistence type="predicted"/>
<reference evidence="2" key="1">
    <citation type="journal article" date="2019" name="Philos. Trans. R. Soc. Lond., B, Biol. Sci.">
        <title>Targeted metagenomic recovery of four divergent viruses reveals shared and distinctive characteristics of giant viruses of marine eukaryotes.</title>
        <authorList>
            <person name="Needham D.M."/>
            <person name="Poirier C."/>
            <person name="Hehenberger E."/>
            <person name="Jimenez V."/>
            <person name="Swalwell J.E."/>
            <person name="Santoro A.E."/>
            <person name="Worden A.Z."/>
        </authorList>
    </citation>
    <scope>NUCLEOTIDE SEQUENCE</scope>
    <source>
        <strain evidence="2">OPacV-421</strain>
    </source>
</reference>
<dbReference type="Gene3D" id="1.20.1270.360">
    <property type="match status" value="1"/>
</dbReference>
<dbReference type="InterPro" id="IPR005560">
    <property type="entry name" value="Csp_YhjQ"/>
</dbReference>
<sequence length="193" mass="21677">MKTHTNCCLECISACKLCKIECLKSGATHCIKFCEMCIAACELCALVCNFEAHSELHKHAMEACHIACLNCHNECKKHSSAHCKKCAAACLRCCNKMNKTKSQTKKQTKKSSNKNQTKKVKNIPSIQHLSMESLSPPPDMIDHPTDDNKRTRRGTCPACGWGVFDNDVRFQDDDGTYWHQDCYENSTRGNAIE</sequence>
<evidence type="ECO:0000313" key="2">
    <source>
        <dbReference type="EMBL" id="QFG74849.1"/>
    </source>
</evidence>
<name>A0A5J6VLP3_9VIRU</name>
<organism evidence="2">
    <name type="scientific">Megaviridae environmental sample</name>
    <dbReference type="NCBI Taxonomy" id="1737588"/>
    <lineage>
        <taxon>Viruses</taxon>
        <taxon>Varidnaviria</taxon>
        <taxon>Bamfordvirae</taxon>
        <taxon>Nucleocytoviricota</taxon>
        <taxon>Megaviricetes</taxon>
        <taxon>Imitervirales</taxon>
        <taxon>Mimiviridae</taxon>
        <taxon>environmental samples</taxon>
    </lineage>
</organism>
<feature type="compositionally biased region" description="Basic and acidic residues" evidence="1">
    <location>
        <begin position="140"/>
        <end position="149"/>
    </location>
</feature>